<organism evidence="10 12">
    <name type="scientific">Candidatus Accumulibacter cognatus</name>
    <dbReference type="NCBI Taxonomy" id="2954383"/>
    <lineage>
        <taxon>Bacteria</taxon>
        <taxon>Pseudomonadati</taxon>
        <taxon>Pseudomonadota</taxon>
        <taxon>Betaproteobacteria</taxon>
        <taxon>Candidatus Accumulibacter</taxon>
    </lineage>
</organism>
<dbReference type="RefSeq" id="WP_034952222.1">
    <property type="nucleotide sequence ID" value="NZ_JDST02000096.1"/>
</dbReference>
<dbReference type="Proteomes" id="UP000021315">
    <property type="component" value="Unassembled WGS sequence"/>
</dbReference>
<evidence type="ECO:0000256" key="7">
    <source>
        <dbReference type="PIRSR" id="PIRSR002030-1"/>
    </source>
</evidence>
<evidence type="ECO:0000256" key="5">
    <source>
        <dbReference type="ARBA" id="ARBA00023004"/>
    </source>
</evidence>
<keyword evidence="6" id="KW-0561">Oxygen transport</keyword>
<gene>
    <name evidence="10" type="primary">glbN</name>
    <name evidence="10" type="ORF">AW06_003652</name>
    <name evidence="11" type="ORF">HWD57_18205</name>
</gene>
<evidence type="ECO:0000256" key="6">
    <source>
        <dbReference type="PIRNR" id="PIRNR002030"/>
    </source>
</evidence>
<protein>
    <recommendedName>
        <fullName evidence="6">Group 1 truncated hemoglobin</fullName>
    </recommendedName>
</protein>
<dbReference type="GO" id="GO:0005344">
    <property type="term" value="F:oxygen carrier activity"/>
    <property type="evidence" value="ECO:0007669"/>
    <property type="project" value="UniProtKB-UniRule"/>
</dbReference>
<dbReference type="GO" id="GO:0019825">
    <property type="term" value="F:oxygen binding"/>
    <property type="evidence" value="ECO:0007669"/>
    <property type="project" value="InterPro"/>
</dbReference>
<feature type="chain" id="PRO_5001751068" description="Group 1 truncated hemoglobin" evidence="9">
    <location>
        <begin position="22"/>
        <end position="146"/>
    </location>
</feature>
<dbReference type="GO" id="GO:0020037">
    <property type="term" value="F:heme binding"/>
    <property type="evidence" value="ECO:0007669"/>
    <property type="project" value="InterPro"/>
</dbReference>
<name>A0A080M475_9PROT</name>
<keyword evidence="9" id="KW-0732">Signal</keyword>
<evidence type="ECO:0000256" key="4">
    <source>
        <dbReference type="ARBA" id="ARBA00022723"/>
    </source>
</evidence>
<sequence length="146" mass="15340">MNTLSRLILGTAFSLALAACAAGPRAGSASLYDRLGGQPAITAVVDDFVANVAADKRINGQFANTNIPRLKMLLVEQICAGTGGPCQYTGRDMKSAHAHLKIGEADFAALVEDLSRTLDKFKVPAKEQGELIAILAPMKGDIVTVK</sequence>
<accession>A0A080M475</accession>
<dbReference type="InterPro" id="IPR012292">
    <property type="entry name" value="Globin/Proto"/>
</dbReference>
<dbReference type="Gene3D" id="1.10.490.10">
    <property type="entry name" value="Globins"/>
    <property type="match status" value="1"/>
</dbReference>
<dbReference type="STRING" id="1453999.AW06_003652"/>
<dbReference type="EMBL" id="CP058708">
    <property type="protein sequence ID" value="QLH51521.1"/>
    <property type="molecule type" value="Genomic_DNA"/>
</dbReference>
<dbReference type="AlphaFoldDB" id="A0A080M475"/>
<evidence type="ECO:0000256" key="3">
    <source>
        <dbReference type="ARBA" id="ARBA00022617"/>
    </source>
</evidence>
<dbReference type="SUPFAM" id="SSF46458">
    <property type="entry name" value="Globin-like"/>
    <property type="match status" value="1"/>
</dbReference>
<keyword evidence="5 6" id="KW-0408">Iron</keyword>
<feature type="binding site" description="proximal binding residue" evidence="7">
    <location>
        <position position="97"/>
    </location>
    <ligand>
        <name>heme</name>
        <dbReference type="ChEBI" id="CHEBI:30413"/>
    </ligand>
    <ligandPart>
        <name>Fe</name>
        <dbReference type="ChEBI" id="CHEBI:18248"/>
    </ligandPart>
</feature>
<keyword evidence="12" id="KW-1185">Reference proteome</keyword>
<reference evidence="11 13" key="2">
    <citation type="journal article" date="2019" name="Microbiome">
        <title>Annotated bacterial chromosomes from frame-shift-corrected long-read metagenomic data.</title>
        <authorList>
            <person name="Arumugam K."/>
            <person name="Bagci C."/>
            <person name="Bessarab I."/>
            <person name="Beier S."/>
            <person name="Buchfink B."/>
            <person name="Gorska A."/>
            <person name="Qiu G."/>
            <person name="Huson D.H."/>
            <person name="Williams R.B.H."/>
        </authorList>
    </citation>
    <scope>NUCLEOTIDE SEQUENCE [LARGE SCALE GENOMIC DNA]</scope>
    <source>
        <strain evidence="11">SSA1</strain>
    </source>
</reference>
<dbReference type="InterPro" id="IPR001486">
    <property type="entry name" value="Hemoglobin_trunc"/>
</dbReference>
<evidence type="ECO:0000256" key="9">
    <source>
        <dbReference type="SAM" id="SignalP"/>
    </source>
</evidence>
<reference evidence="11" key="3">
    <citation type="submission" date="2020-06" db="EMBL/GenBank/DDBJ databases">
        <authorList>
            <person name="Arumugam K."/>
            <person name="Besarab I."/>
            <person name="Haryono M."/>
            <person name="Bagci C."/>
            <person name="Beier S."/>
            <person name="Buchfink B."/>
            <person name="Gorska A."/>
            <person name="Qiu G."/>
            <person name="Huson D.H."/>
            <person name="Williams R.B."/>
        </authorList>
    </citation>
    <scope>NUCLEOTIDE SEQUENCE</scope>
    <source>
        <strain evidence="11">SSA1</strain>
    </source>
</reference>
<evidence type="ECO:0000313" key="12">
    <source>
        <dbReference type="Proteomes" id="UP000021315"/>
    </source>
</evidence>
<keyword evidence="3 6" id="KW-0349">Heme</keyword>
<feature type="binding site" description="distal binding residue" evidence="8">
    <location>
        <position position="97"/>
    </location>
    <ligand>
        <name>heme</name>
        <dbReference type="ChEBI" id="CHEBI:30413"/>
    </ligand>
    <ligandPart>
        <name>Fe</name>
        <dbReference type="ChEBI" id="CHEBI:18248"/>
    </ligandPart>
</feature>
<evidence type="ECO:0000313" key="10">
    <source>
        <dbReference type="EMBL" id="KFB75280.1"/>
    </source>
</evidence>
<comment type="similarity">
    <text evidence="1 6">Belongs to the truncated hemoglobin family. Group I subfamily.</text>
</comment>
<keyword evidence="4 6" id="KW-0479">Metal-binding</keyword>
<evidence type="ECO:0000256" key="8">
    <source>
        <dbReference type="PIRSR" id="PIRSR601486-1"/>
    </source>
</evidence>
<dbReference type="Pfam" id="PF01152">
    <property type="entry name" value="Bac_globin"/>
    <property type="match status" value="1"/>
</dbReference>
<dbReference type="KEGG" id="acog:HWD57_18205"/>
<dbReference type="PROSITE" id="PS51257">
    <property type="entry name" value="PROKAR_LIPOPROTEIN"/>
    <property type="match status" value="1"/>
</dbReference>
<accession>A0A7D5SSN4</accession>
<dbReference type="GO" id="GO:0046872">
    <property type="term" value="F:metal ion binding"/>
    <property type="evidence" value="ECO:0007669"/>
    <property type="project" value="UniProtKB-UniRule"/>
</dbReference>
<dbReference type="Proteomes" id="UP000509684">
    <property type="component" value="Chromosome"/>
</dbReference>
<evidence type="ECO:0000313" key="11">
    <source>
        <dbReference type="EMBL" id="QLH51521.1"/>
    </source>
</evidence>
<dbReference type="InterPro" id="IPR016339">
    <property type="entry name" value="Hemoglobin_trunc_I"/>
</dbReference>
<proteinExistence type="inferred from homology"/>
<dbReference type="PIRSF" id="PIRSF002030">
    <property type="entry name" value="Globin_Protozoa/Cyanobacteria"/>
    <property type="match status" value="1"/>
</dbReference>
<reference evidence="10 12" key="1">
    <citation type="submission" date="2014-02" db="EMBL/GenBank/DDBJ databases">
        <title>Expanding our view of genomic diversity in Candidatus Accumulibacter clades.</title>
        <authorList>
            <person name="Skennerton C.T."/>
            <person name="Barr J.J."/>
            <person name="Slater F.R."/>
            <person name="Bond P.L."/>
            <person name="Tyson G.W."/>
        </authorList>
    </citation>
    <scope>NUCLEOTIDE SEQUENCE [LARGE SCALE GENOMIC DNA]</scope>
    <source>
        <strain evidence="12">SK-02</strain>
    </source>
</reference>
<evidence type="ECO:0000256" key="2">
    <source>
        <dbReference type="ARBA" id="ARBA00022448"/>
    </source>
</evidence>
<dbReference type="InterPro" id="IPR009050">
    <property type="entry name" value="Globin-like_sf"/>
</dbReference>
<evidence type="ECO:0000313" key="13">
    <source>
        <dbReference type="Proteomes" id="UP000509684"/>
    </source>
</evidence>
<feature type="signal peptide" evidence="9">
    <location>
        <begin position="1"/>
        <end position="21"/>
    </location>
</feature>
<keyword evidence="2 6" id="KW-0813">Transport</keyword>
<evidence type="ECO:0000256" key="1">
    <source>
        <dbReference type="ARBA" id="ARBA00009660"/>
    </source>
</evidence>
<dbReference type="CDD" id="cd00454">
    <property type="entry name" value="TrHb1_N"/>
    <property type="match status" value="1"/>
</dbReference>
<dbReference type="EMBL" id="JDST02000096">
    <property type="protein sequence ID" value="KFB75280.1"/>
    <property type="molecule type" value="Genomic_DNA"/>
</dbReference>
<comment type="cofactor">
    <cofactor evidence="7">
        <name>heme</name>
        <dbReference type="ChEBI" id="CHEBI:30413"/>
    </cofactor>
    <text evidence="7">Binds 1 heme group per subunit.</text>
</comment>